<name>A0A8B8SUM3_CAMFR</name>
<dbReference type="Proteomes" id="UP000694856">
    <property type="component" value="Chromosome 4"/>
</dbReference>
<dbReference type="GeneID" id="116663180"/>
<evidence type="ECO:0000313" key="2">
    <source>
        <dbReference type="RefSeq" id="XP_032333801.1"/>
    </source>
</evidence>
<accession>A0A8B8SUM3</accession>
<dbReference type="RefSeq" id="XP_032333801.1">
    <property type="nucleotide sequence ID" value="XM_032477910.1"/>
</dbReference>
<dbReference type="AlphaFoldDB" id="A0A8B8SUM3"/>
<organism evidence="1 2">
    <name type="scientific">Camelus ferus</name>
    <name type="common">Wild bactrian camel</name>
    <name type="synonym">Camelus bactrianus ferus</name>
    <dbReference type="NCBI Taxonomy" id="419612"/>
    <lineage>
        <taxon>Eukaryota</taxon>
        <taxon>Metazoa</taxon>
        <taxon>Chordata</taxon>
        <taxon>Craniata</taxon>
        <taxon>Vertebrata</taxon>
        <taxon>Euteleostomi</taxon>
        <taxon>Mammalia</taxon>
        <taxon>Eutheria</taxon>
        <taxon>Laurasiatheria</taxon>
        <taxon>Artiodactyla</taxon>
        <taxon>Tylopoda</taxon>
        <taxon>Camelidae</taxon>
        <taxon>Camelus</taxon>
    </lineage>
</organism>
<sequence>MSYFSICSLSRFLVMEVLKDSTNLELLFLLISWIEISQTHQCRGKKRNREGAFGIHFGNPGNLGLEEGRNQLHLILRTRLGFSKENSSGHCLETSVLRLASRRSAKSPAMQQPTIPAV</sequence>
<gene>
    <name evidence="2" type="primary">LOC116663180</name>
</gene>
<protein>
    <submittedName>
        <fullName evidence="2">Uncharacterized protein LOC116663180 isoform X2</fullName>
    </submittedName>
</protein>
<keyword evidence="1" id="KW-1185">Reference proteome</keyword>
<reference evidence="2" key="1">
    <citation type="submission" date="2025-08" db="UniProtKB">
        <authorList>
            <consortium name="RefSeq"/>
        </authorList>
    </citation>
    <scope>IDENTIFICATION</scope>
    <source>
        <tissue evidence="2">Ear skin</tissue>
    </source>
</reference>
<proteinExistence type="predicted"/>
<evidence type="ECO:0000313" key="1">
    <source>
        <dbReference type="Proteomes" id="UP000694856"/>
    </source>
</evidence>